<sequence length="43" mass="4532">MSRVAQAISIVTLDNVLLAAQGGCPAHCPEATRGVRAAWPDRE</sequence>
<dbReference type="Proteomes" id="UP001597425">
    <property type="component" value="Unassembled WGS sequence"/>
</dbReference>
<evidence type="ECO:0000313" key="2">
    <source>
        <dbReference type="Proteomes" id="UP001597425"/>
    </source>
</evidence>
<organism evidence="1 2">
    <name type="scientific">Microbulbifer halophilus</name>
    <dbReference type="NCBI Taxonomy" id="453963"/>
    <lineage>
        <taxon>Bacteria</taxon>
        <taxon>Pseudomonadati</taxon>
        <taxon>Pseudomonadota</taxon>
        <taxon>Gammaproteobacteria</taxon>
        <taxon>Cellvibrionales</taxon>
        <taxon>Microbulbiferaceae</taxon>
        <taxon>Microbulbifer</taxon>
    </lineage>
</organism>
<keyword evidence="2" id="KW-1185">Reference proteome</keyword>
<dbReference type="EMBL" id="JBHUJD010000005">
    <property type="protein sequence ID" value="MFD2309764.1"/>
    <property type="molecule type" value="Genomic_DNA"/>
</dbReference>
<protein>
    <submittedName>
        <fullName evidence="1">Uncharacterized protein</fullName>
    </submittedName>
</protein>
<name>A0ABW5EED6_9GAMM</name>
<gene>
    <name evidence="1" type="ORF">ACFSKX_04980</name>
</gene>
<dbReference type="RefSeq" id="WP_377535854.1">
    <property type="nucleotide sequence ID" value="NZ_JBHSIG010000001.1"/>
</dbReference>
<accession>A0ABW5EED6</accession>
<comment type="caution">
    <text evidence="1">The sequence shown here is derived from an EMBL/GenBank/DDBJ whole genome shotgun (WGS) entry which is preliminary data.</text>
</comment>
<evidence type="ECO:0000313" key="1">
    <source>
        <dbReference type="EMBL" id="MFD2309764.1"/>
    </source>
</evidence>
<reference evidence="2" key="1">
    <citation type="journal article" date="2019" name="Int. J. Syst. Evol. Microbiol.">
        <title>The Global Catalogue of Microorganisms (GCM) 10K type strain sequencing project: providing services to taxonomists for standard genome sequencing and annotation.</title>
        <authorList>
            <consortium name="The Broad Institute Genomics Platform"/>
            <consortium name="The Broad Institute Genome Sequencing Center for Infectious Disease"/>
            <person name="Wu L."/>
            <person name="Ma J."/>
        </authorList>
    </citation>
    <scope>NUCLEOTIDE SEQUENCE [LARGE SCALE GENOMIC DNA]</scope>
    <source>
        <strain evidence="2">KCTC 12848</strain>
    </source>
</reference>
<proteinExistence type="predicted"/>